<evidence type="ECO:0000313" key="2">
    <source>
        <dbReference type="EMBL" id="MQT92966.1"/>
    </source>
</evidence>
<dbReference type="EMBL" id="WIWI01000298">
    <property type="protein sequence ID" value="MQT92966.1"/>
    <property type="molecule type" value="Genomic_DNA"/>
</dbReference>
<sequence>ITGADSDFSKVGVKAIDDQTVEYTLARPEPYWNSKTTNSILFPVNEEFLNSKGKDFGTLSPDSILYSGPYLLKDFTSKSSIEYVKNPHYYD</sequence>
<reference evidence="2 3" key="1">
    <citation type="submission" date="2019-10" db="EMBL/GenBank/DDBJ databases">
        <title>Evaluation of single-gene subtyping targets for Pseudomonas.</title>
        <authorList>
            <person name="Reichler S.J."/>
            <person name="Orsi R.H."/>
            <person name="Wiedmann M."/>
            <person name="Martin N.H."/>
            <person name="Murphy S.I."/>
        </authorList>
    </citation>
    <scope>NUCLEOTIDE SEQUENCE [LARGE SCALE GENOMIC DNA]</scope>
    <source>
        <strain evidence="2 3">FSL R10-3254</strain>
    </source>
</reference>
<protein>
    <submittedName>
        <fullName evidence="2">Peptide ABC transporter ATP-binding protein</fullName>
    </submittedName>
</protein>
<feature type="domain" description="Solute-binding protein family 5" evidence="1">
    <location>
        <begin position="9"/>
        <end position="90"/>
    </location>
</feature>
<evidence type="ECO:0000313" key="3">
    <source>
        <dbReference type="Proteomes" id="UP000489190"/>
    </source>
</evidence>
<keyword evidence="2" id="KW-0067">ATP-binding</keyword>
<name>A0A7X1XJY2_9PSED</name>
<accession>A0A7X1XJY2</accession>
<gene>
    <name evidence="2" type="ORF">GHO39_28340</name>
</gene>
<feature type="non-terminal residue" evidence="2">
    <location>
        <position position="1"/>
    </location>
</feature>
<dbReference type="Gene3D" id="3.90.76.10">
    <property type="entry name" value="Dipeptide-binding Protein, Domain 1"/>
    <property type="match status" value="1"/>
</dbReference>
<dbReference type="Proteomes" id="UP000489190">
    <property type="component" value="Unassembled WGS sequence"/>
</dbReference>
<dbReference type="SUPFAM" id="SSF53850">
    <property type="entry name" value="Periplasmic binding protein-like II"/>
    <property type="match status" value="1"/>
</dbReference>
<organism evidence="2 3">
    <name type="scientific">Pseudomonas helleri</name>
    <dbReference type="NCBI Taxonomy" id="1608996"/>
    <lineage>
        <taxon>Bacteria</taxon>
        <taxon>Pseudomonadati</taxon>
        <taxon>Pseudomonadota</taxon>
        <taxon>Gammaproteobacteria</taxon>
        <taxon>Pseudomonadales</taxon>
        <taxon>Pseudomonadaceae</taxon>
        <taxon>Pseudomonas</taxon>
    </lineage>
</organism>
<comment type="caution">
    <text evidence="2">The sequence shown here is derived from an EMBL/GenBank/DDBJ whole genome shotgun (WGS) entry which is preliminary data.</text>
</comment>
<dbReference type="InterPro" id="IPR000914">
    <property type="entry name" value="SBP_5_dom"/>
</dbReference>
<dbReference type="Pfam" id="PF00496">
    <property type="entry name" value="SBP_bac_5"/>
    <property type="match status" value="1"/>
</dbReference>
<dbReference type="Gene3D" id="3.40.190.10">
    <property type="entry name" value="Periplasmic binding protein-like II"/>
    <property type="match status" value="1"/>
</dbReference>
<dbReference type="GO" id="GO:0005524">
    <property type="term" value="F:ATP binding"/>
    <property type="evidence" value="ECO:0007669"/>
    <property type="project" value="UniProtKB-KW"/>
</dbReference>
<dbReference type="AlphaFoldDB" id="A0A7X1XJY2"/>
<dbReference type="RefSeq" id="WP_228392857.1">
    <property type="nucleotide sequence ID" value="NZ_WIWI01000298.1"/>
</dbReference>
<feature type="non-terminal residue" evidence="2">
    <location>
        <position position="91"/>
    </location>
</feature>
<evidence type="ECO:0000259" key="1">
    <source>
        <dbReference type="Pfam" id="PF00496"/>
    </source>
</evidence>
<keyword evidence="2" id="KW-0547">Nucleotide-binding</keyword>
<proteinExistence type="predicted"/>